<dbReference type="Proteomes" id="UP000533900">
    <property type="component" value="Unassembled WGS sequence"/>
</dbReference>
<dbReference type="InterPro" id="IPR023997">
    <property type="entry name" value="TonB-dep_OMP_SusC/RagA_CS"/>
</dbReference>
<dbReference type="InterPro" id="IPR008969">
    <property type="entry name" value="CarboxyPept-like_regulatory"/>
</dbReference>
<evidence type="ECO:0000256" key="6">
    <source>
        <dbReference type="ARBA" id="ARBA00023237"/>
    </source>
</evidence>
<comment type="similarity">
    <text evidence="7">Belongs to the TonB-dependent receptor family.</text>
</comment>
<keyword evidence="4 7" id="KW-0812">Transmembrane</keyword>
<evidence type="ECO:0000256" key="2">
    <source>
        <dbReference type="ARBA" id="ARBA00022448"/>
    </source>
</evidence>
<keyword evidence="11" id="KW-1185">Reference proteome</keyword>
<accession>A0A842IS14</accession>
<dbReference type="EMBL" id="JACLCP010000003">
    <property type="protein sequence ID" value="MBC2845545.1"/>
    <property type="molecule type" value="Genomic_DNA"/>
</dbReference>
<comment type="caution">
    <text evidence="10">The sequence shown here is derived from an EMBL/GenBank/DDBJ whole genome shotgun (WGS) entry which is preliminary data.</text>
</comment>
<keyword evidence="3 7" id="KW-1134">Transmembrane beta strand</keyword>
<protein>
    <submittedName>
        <fullName evidence="10">TonB-dependent receptor</fullName>
    </submittedName>
</protein>
<dbReference type="InterPro" id="IPR039426">
    <property type="entry name" value="TonB-dep_rcpt-like"/>
</dbReference>
<dbReference type="InterPro" id="IPR037066">
    <property type="entry name" value="Plug_dom_sf"/>
</dbReference>
<dbReference type="RefSeq" id="WP_185789270.1">
    <property type="nucleotide sequence ID" value="NZ_CANMIT010000008.1"/>
</dbReference>
<dbReference type="InterPro" id="IPR023996">
    <property type="entry name" value="TonB-dep_OMP_SusC/RagA"/>
</dbReference>
<dbReference type="Pfam" id="PF13715">
    <property type="entry name" value="CarbopepD_reg_2"/>
    <property type="match status" value="1"/>
</dbReference>
<dbReference type="InterPro" id="IPR036942">
    <property type="entry name" value="Beta-barrel_TonB_sf"/>
</dbReference>
<evidence type="ECO:0000256" key="5">
    <source>
        <dbReference type="ARBA" id="ARBA00023136"/>
    </source>
</evidence>
<name>A0A842IS14_9FLAO</name>
<keyword evidence="6 7" id="KW-0998">Cell outer membrane</keyword>
<feature type="chain" id="PRO_5032909598" evidence="8">
    <location>
        <begin position="21"/>
        <end position="1022"/>
    </location>
</feature>
<proteinExistence type="inferred from homology"/>
<evidence type="ECO:0000259" key="9">
    <source>
        <dbReference type="Pfam" id="PF07715"/>
    </source>
</evidence>
<reference evidence="10" key="1">
    <citation type="submission" date="2020-08" db="EMBL/GenBank/DDBJ databases">
        <title>Winogradskyella ouciana sp. nov., isolated from the hadal seawater of the Mariana Trench.</title>
        <authorList>
            <person name="He X."/>
        </authorList>
    </citation>
    <scope>NUCLEOTIDE SEQUENCE [LARGE SCALE GENOMIC DNA]</scope>
    <source>
        <strain evidence="10">KCTC 52348</strain>
    </source>
</reference>
<evidence type="ECO:0000313" key="11">
    <source>
        <dbReference type="Proteomes" id="UP000533900"/>
    </source>
</evidence>
<dbReference type="Pfam" id="PF07715">
    <property type="entry name" value="Plug"/>
    <property type="match status" value="1"/>
</dbReference>
<dbReference type="SUPFAM" id="SSF49464">
    <property type="entry name" value="Carboxypeptidase regulatory domain-like"/>
    <property type="match status" value="1"/>
</dbReference>
<dbReference type="NCBIfam" id="TIGR04057">
    <property type="entry name" value="SusC_RagA_signa"/>
    <property type="match status" value="1"/>
</dbReference>
<dbReference type="NCBIfam" id="TIGR04056">
    <property type="entry name" value="OMP_RagA_SusC"/>
    <property type="match status" value="1"/>
</dbReference>
<dbReference type="SUPFAM" id="SSF56935">
    <property type="entry name" value="Porins"/>
    <property type="match status" value="1"/>
</dbReference>
<evidence type="ECO:0000313" key="10">
    <source>
        <dbReference type="EMBL" id="MBC2845545.1"/>
    </source>
</evidence>
<evidence type="ECO:0000256" key="3">
    <source>
        <dbReference type="ARBA" id="ARBA00022452"/>
    </source>
</evidence>
<keyword evidence="10" id="KW-0675">Receptor</keyword>
<comment type="subcellular location">
    <subcellularLocation>
        <location evidence="1 7">Cell outer membrane</location>
        <topology evidence="1 7">Multi-pass membrane protein</topology>
    </subcellularLocation>
</comment>
<dbReference type="PROSITE" id="PS52016">
    <property type="entry name" value="TONB_DEPENDENT_REC_3"/>
    <property type="match status" value="1"/>
</dbReference>
<keyword evidence="2 7" id="KW-0813">Transport</keyword>
<dbReference type="AlphaFoldDB" id="A0A842IS14"/>
<evidence type="ECO:0000256" key="1">
    <source>
        <dbReference type="ARBA" id="ARBA00004571"/>
    </source>
</evidence>
<evidence type="ECO:0000256" key="4">
    <source>
        <dbReference type="ARBA" id="ARBA00022692"/>
    </source>
</evidence>
<feature type="signal peptide" evidence="8">
    <location>
        <begin position="1"/>
        <end position="20"/>
    </location>
</feature>
<evidence type="ECO:0000256" key="7">
    <source>
        <dbReference type="PROSITE-ProRule" id="PRU01360"/>
    </source>
</evidence>
<feature type="domain" description="TonB-dependent receptor plug" evidence="9">
    <location>
        <begin position="112"/>
        <end position="211"/>
    </location>
</feature>
<dbReference type="Gene3D" id="2.170.130.10">
    <property type="entry name" value="TonB-dependent receptor, plug domain"/>
    <property type="match status" value="1"/>
</dbReference>
<keyword evidence="5 7" id="KW-0472">Membrane</keyword>
<gene>
    <name evidence="10" type="ORF">H7F21_10625</name>
</gene>
<evidence type="ECO:0000256" key="8">
    <source>
        <dbReference type="SAM" id="SignalP"/>
    </source>
</evidence>
<dbReference type="GO" id="GO:0009279">
    <property type="term" value="C:cell outer membrane"/>
    <property type="evidence" value="ECO:0007669"/>
    <property type="project" value="UniProtKB-SubCell"/>
</dbReference>
<dbReference type="Gene3D" id="2.60.40.1120">
    <property type="entry name" value="Carboxypeptidase-like, regulatory domain"/>
    <property type="match status" value="1"/>
</dbReference>
<keyword evidence="8" id="KW-0732">Signal</keyword>
<organism evidence="10 11">
    <name type="scientific">Winogradskyella flava</name>
    <dbReference type="NCBI Taxonomy" id="1884876"/>
    <lineage>
        <taxon>Bacteria</taxon>
        <taxon>Pseudomonadati</taxon>
        <taxon>Bacteroidota</taxon>
        <taxon>Flavobacteriia</taxon>
        <taxon>Flavobacteriales</taxon>
        <taxon>Flavobacteriaceae</taxon>
        <taxon>Winogradskyella</taxon>
    </lineage>
</organism>
<sequence>MKLKNLCIVFFSIIMGQAIGQSVSGTVTSNEGPLPGANILVKGKESGVTTNFDGNYTIENISNGDILVFSYLGYRTQEVIYSGQVEINVSLVEDLVTLDEIVIVNYGTQKNTSVSVVDTEDLSEFPTADLGQALQGRAAGVNITNGGSPGSQTLIQIRGINTFGDGTPLFVVDGVFTNSINSLDLASIEKVDVLKDAASLAVYGSRGTNGVILITTKKGRAGKVSFNLQASTGIQEFNRRYDLMNTEQYIQYLREINALVGQNGGPDFPIGRVNSDPLFDGNGIDTDWQDAYFQQAPIYNINGNVNGGSEKAKYNLGFSRLEQDGVFIETGFSRTTFNLNTDASVTDWLDIGQTLSLAHSETVSPEFEGGRDPLQNIIGQAPYVPVVAENGLFGGTTSADLNDSRNQIRVQDNQDNLTRFTSLIGSVYTKIKITDGLSFRSQFGIDANLLLRDIEIRAFEEDGDRFANPINFIRKDRQTVSQTVFTNTLAFDKTFDKHSINASAAVEQTKIRLESASISDNNEISSEIPEAFSPNARATSFSVPENLNSVVFIAGYEYDNRYSVSASGRRDTSSRFAPENASDWFLSGALGWNVTNESFFDIEAINTLKLRASYGETGNNRTGNGATSVNQFLPALGVNFPVSIGDETSPGISPNNAANPNQRWETQVKQNYGLNLGLWYDKVQFSVDYFRNRSEDLLIPVELPPSAGVPGNSQTGSTVIRNVGDVLVDGFEFTLGYNDYEGDFKWNFWGNLTTARNVVEGLGASGEPIERARLNPPFAAPLNRLAVGEAPFHFFGLVADGVFSTQQQIDNELPNNANAAVPVQPGDVRYRDLNGDGLISLEDRAVIGDPNPDFTYAINLRAEYKGWDFNVLFNGVQGVDAFNSNIYYLEGLDNGLNYGTRVLRRWQNPGDITDVPRFRFGSNINNEISSRYIEDASYLRLRNVTVGYTIPSKWINKSGNGFIKKFRIYVQGQNLLTLTNYTGLDPEIAPFYNAQGLVDGLGIDRSAQPRPITVLSGIQLEF</sequence>
<dbReference type="InterPro" id="IPR012910">
    <property type="entry name" value="Plug_dom"/>
</dbReference>
<dbReference type="Gene3D" id="2.40.170.20">
    <property type="entry name" value="TonB-dependent receptor, beta-barrel domain"/>
    <property type="match status" value="1"/>
</dbReference>